<organism evidence="1 2">
    <name type="scientific">Persea americana</name>
    <name type="common">Avocado</name>
    <dbReference type="NCBI Taxonomy" id="3435"/>
    <lineage>
        <taxon>Eukaryota</taxon>
        <taxon>Viridiplantae</taxon>
        <taxon>Streptophyta</taxon>
        <taxon>Embryophyta</taxon>
        <taxon>Tracheophyta</taxon>
        <taxon>Spermatophyta</taxon>
        <taxon>Magnoliopsida</taxon>
        <taxon>Magnoliidae</taxon>
        <taxon>Laurales</taxon>
        <taxon>Lauraceae</taxon>
        <taxon>Persea</taxon>
    </lineage>
</organism>
<gene>
    <name evidence="1" type="ORF">MRB53_026420</name>
</gene>
<evidence type="ECO:0000313" key="1">
    <source>
        <dbReference type="EMBL" id="KAJ8633084.1"/>
    </source>
</evidence>
<proteinExistence type="predicted"/>
<reference evidence="1 2" key="1">
    <citation type="journal article" date="2022" name="Hortic Res">
        <title>A haplotype resolved chromosomal level avocado genome allows analysis of novel avocado genes.</title>
        <authorList>
            <person name="Nath O."/>
            <person name="Fletcher S.J."/>
            <person name="Hayward A."/>
            <person name="Shaw L.M."/>
            <person name="Masouleh A.K."/>
            <person name="Furtado A."/>
            <person name="Henry R.J."/>
            <person name="Mitter N."/>
        </authorList>
    </citation>
    <scope>NUCLEOTIDE SEQUENCE [LARGE SCALE GENOMIC DNA]</scope>
    <source>
        <strain evidence="2">cv. Hass</strain>
    </source>
</reference>
<accession>A0ACC2LI56</accession>
<dbReference type="Proteomes" id="UP001234297">
    <property type="component" value="Chromosome 8"/>
</dbReference>
<name>A0ACC2LI56_PERAE</name>
<dbReference type="EMBL" id="CM056816">
    <property type="protein sequence ID" value="KAJ8633084.1"/>
    <property type="molecule type" value="Genomic_DNA"/>
</dbReference>
<comment type="caution">
    <text evidence="1">The sequence shown here is derived from an EMBL/GenBank/DDBJ whole genome shotgun (WGS) entry which is preliminary data.</text>
</comment>
<keyword evidence="2" id="KW-1185">Reference proteome</keyword>
<sequence>MIGNPNGQVGGDEGASGASSGCAMKECRWVNRGDARGASGQWLGRNRVDREFFLVLIGVYSKTERTFGRSLCPNRHPERRTTTTVTITPKNTISGQFYQDIRGTRIDIKSYKRILKTEDKSSKNKETMTPRSRRLIAILALLLLKKRGICWRLSKNCADNVHLQIIERHILHEMVKIMKKKDVFGELGGKYPQYYAAYNELRELDNCNADDCINLPPREIAGEITNEDHKAILSVNERTEVYKNMAHATQTETGGSNFKEKRLAGRFL</sequence>
<evidence type="ECO:0000313" key="2">
    <source>
        <dbReference type="Proteomes" id="UP001234297"/>
    </source>
</evidence>
<protein>
    <submittedName>
        <fullName evidence="1">Uncharacterized protein</fullName>
    </submittedName>
</protein>